<dbReference type="Proteomes" id="UP000077295">
    <property type="component" value="Unassembled WGS sequence"/>
</dbReference>
<evidence type="ECO:0000313" key="1">
    <source>
        <dbReference type="EMBL" id="SAF31826.1"/>
    </source>
</evidence>
<gene>
    <name evidence="1" type="ORF">SAMEA2273187_04771</name>
</gene>
<reference evidence="1 2" key="1">
    <citation type="submission" date="2016-03" db="EMBL/GenBank/DDBJ databases">
        <authorList>
            <consortium name="Pathogen Informatics"/>
        </authorList>
    </citation>
    <scope>NUCLEOTIDE SEQUENCE [LARGE SCALE GENOMIC DNA]</scope>
    <source>
        <strain evidence="2">e552</strain>
    </source>
</reference>
<protein>
    <recommendedName>
        <fullName evidence="3">Lipoprotein</fullName>
    </recommendedName>
</protein>
<comment type="caution">
    <text evidence="1">The sequence shown here is derived from an EMBL/GenBank/DDBJ whole genome shotgun (WGS) entry which is preliminary data.</text>
</comment>
<evidence type="ECO:0008006" key="3">
    <source>
        <dbReference type="Google" id="ProtNLM"/>
    </source>
</evidence>
<proteinExistence type="predicted"/>
<dbReference type="EMBL" id="FKEV01000029">
    <property type="protein sequence ID" value="SAF31826.1"/>
    <property type="molecule type" value="Genomic_DNA"/>
</dbReference>
<evidence type="ECO:0000313" key="2">
    <source>
        <dbReference type="Proteomes" id="UP000077295"/>
    </source>
</evidence>
<name>A0ABD7L3B8_9ENTR</name>
<dbReference type="RefSeq" id="WP_237764398.1">
    <property type="nucleotide sequence ID" value="NZ_FKEV01000029.1"/>
</dbReference>
<organism evidence="1 2">
    <name type="scientific">Enterobacter hormaechei</name>
    <dbReference type="NCBI Taxonomy" id="158836"/>
    <lineage>
        <taxon>Bacteria</taxon>
        <taxon>Pseudomonadati</taxon>
        <taxon>Pseudomonadota</taxon>
        <taxon>Gammaproteobacteria</taxon>
        <taxon>Enterobacterales</taxon>
        <taxon>Enterobacteriaceae</taxon>
        <taxon>Enterobacter</taxon>
        <taxon>Enterobacter cloacae complex</taxon>
    </lineage>
</organism>
<dbReference type="AlphaFoldDB" id="A0ABD7L3B8"/>
<sequence length="82" mass="9278">MHELFVLVLSTCASLSNMSGCSLEVVNLNTGKEPVNVFYSRKDCEESMKKIMLNHAQYYEISGREPSMAKCEKIFLPKNVSK</sequence>
<accession>A0ABD7L3B8</accession>